<keyword evidence="1" id="KW-0472">Membrane</keyword>
<gene>
    <name evidence="2" type="primary">spoIIIAD</name>
    <name evidence="2" type="ORF">P9271_06020</name>
</gene>
<dbReference type="EMBL" id="JARTFS010000005">
    <property type="protein sequence ID" value="MED4400888.1"/>
    <property type="molecule type" value="Genomic_DNA"/>
</dbReference>
<dbReference type="Proteomes" id="UP001342826">
    <property type="component" value="Unassembled WGS sequence"/>
</dbReference>
<evidence type="ECO:0000256" key="1">
    <source>
        <dbReference type="SAM" id="Phobius"/>
    </source>
</evidence>
<keyword evidence="1" id="KW-1133">Transmembrane helix</keyword>
<evidence type="ECO:0000313" key="3">
    <source>
        <dbReference type="Proteomes" id="UP001342826"/>
    </source>
</evidence>
<feature type="transmembrane region" description="Helical" evidence="1">
    <location>
        <begin position="46"/>
        <end position="64"/>
    </location>
</feature>
<keyword evidence="3" id="KW-1185">Reference proteome</keyword>
<accession>A0ABU6NW81</accession>
<keyword evidence="1" id="KW-0812">Transmembrane</keyword>
<evidence type="ECO:0000313" key="2">
    <source>
        <dbReference type="EMBL" id="MED4400888.1"/>
    </source>
</evidence>
<dbReference type="InterPro" id="IPR025664">
    <property type="entry name" value="Spore_III_AC/AD"/>
</dbReference>
<name>A0ABU6NW81_9BACI</name>
<comment type="caution">
    <text evidence="2">The sequence shown here is derived from an EMBL/GenBank/DDBJ whole genome shotgun (WGS) entry which is preliminary data.</text>
</comment>
<organism evidence="2 3">
    <name type="scientific">Metabacillus fastidiosus</name>
    <dbReference type="NCBI Taxonomy" id="1458"/>
    <lineage>
        <taxon>Bacteria</taxon>
        <taxon>Bacillati</taxon>
        <taxon>Bacillota</taxon>
        <taxon>Bacilli</taxon>
        <taxon>Bacillales</taxon>
        <taxon>Bacillaceae</taxon>
        <taxon>Metabacillus</taxon>
    </lineage>
</organism>
<dbReference type="RefSeq" id="WP_082800070.1">
    <property type="nucleotide sequence ID" value="NZ_JARSOS010000019.1"/>
</dbReference>
<reference evidence="2 3" key="1">
    <citation type="submission" date="2023-03" db="EMBL/GenBank/DDBJ databases">
        <title>Bacillus Genome Sequencing.</title>
        <authorList>
            <person name="Dunlap C."/>
        </authorList>
    </citation>
    <scope>NUCLEOTIDE SEQUENCE [LARGE SCALE GENOMIC DNA]</scope>
    <source>
        <strain evidence="2 3">NRS-1717</strain>
    </source>
</reference>
<proteinExistence type="predicted"/>
<dbReference type="InterPro" id="IPR014211">
    <property type="entry name" value="Spore_III_AD"/>
</dbReference>
<dbReference type="NCBIfam" id="TIGR02849">
    <property type="entry name" value="spore_III_AD"/>
    <property type="match status" value="1"/>
</dbReference>
<protein>
    <submittedName>
        <fullName evidence="2">Stage III sporulation protein AD</fullName>
    </submittedName>
</protein>
<feature type="transmembrane region" description="Helical" evidence="1">
    <location>
        <begin position="20"/>
        <end position="40"/>
    </location>
</feature>
<dbReference type="GeneID" id="301142669"/>
<feature type="transmembrane region" description="Helical" evidence="1">
    <location>
        <begin position="126"/>
        <end position="147"/>
    </location>
</feature>
<sequence>MTCLKKLRQSFFSKVKGGLAIEIIQIVGIGLVATFLALIVKEQKPTFAFMLVVFVGCVIFLFLIDKVYEIIRMVEKIAVNANVNLIYVETILKIIGIAYIAEFGAQITKDAGQGAIASKIELGGKILILTMAIPILTVIIETVIGMIPGS</sequence>
<dbReference type="Pfam" id="PF06686">
    <property type="entry name" value="SpoIIIAC"/>
    <property type="match status" value="2"/>
</dbReference>